<dbReference type="EC" id="1.1.1.298" evidence="4"/>
<dbReference type="AlphaFoldDB" id="A0A087LUP5"/>
<dbReference type="PIRSF" id="PIRSF000126">
    <property type="entry name" value="11-beta-HSD1"/>
    <property type="match status" value="1"/>
</dbReference>
<accession>A0A087LUP5</accession>
<reference evidence="12 13" key="1">
    <citation type="submission" date="2014-08" db="EMBL/GenBank/DDBJ databases">
        <authorList>
            <person name="Hassan Y.I."/>
            <person name="Lepp D."/>
            <person name="Zhou T."/>
        </authorList>
    </citation>
    <scope>NUCLEOTIDE SEQUENCE [LARGE SCALE GENOMIC DNA]</scope>
    <source>
        <strain evidence="12 13">IFO13584</strain>
    </source>
</reference>
<evidence type="ECO:0000256" key="5">
    <source>
        <dbReference type="ARBA" id="ARBA00044059"/>
    </source>
</evidence>
<dbReference type="PROSITE" id="PS00061">
    <property type="entry name" value="ADH_SHORT"/>
    <property type="match status" value="1"/>
</dbReference>
<protein>
    <recommendedName>
        <fullName evidence="6">NADP-dependent 3-hydroxy acid dehydrogenase YdfG</fullName>
        <ecNumber evidence="4">1.1.1.298</ecNumber>
        <ecNumber evidence="5">1.1.1.381</ecNumber>
    </recommendedName>
    <alternativeName>
        <fullName evidence="8">L-allo-threonine dehydrogenase</fullName>
    </alternativeName>
    <alternativeName>
        <fullName evidence="7">Malonic semialdehyde reductase</fullName>
    </alternativeName>
</protein>
<dbReference type="PRINTS" id="PR00081">
    <property type="entry name" value="GDHRDH"/>
</dbReference>
<dbReference type="SUPFAM" id="SSF51735">
    <property type="entry name" value="NAD(P)-binding Rossmann-fold domains"/>
    <property type="match status" value="1"/>
</dbReference>
<evidence type="ECO:0000256" key="1">
    <source>
        <dbReference type="ARBA" id="ARBA00006484"/>
    </source>
</evidence>
<organism evidence="12 13">
    <name type="scientific">Devosia riboflavina</name>
    <dbReference type="NCBI Taxonomy" id="46914"/>
    <lineage>
        <taxon>Bacteria</taxon>
        <taxon>Pseudomonadati</taxon>
        <taxon>Pseudomonadota</taxon>
        <taxon>Alphaproteobacteria</taxon>
        <taxon>Hyphomicrobiales</taxon>
        <taxon>Devosiaceae</taxon>
        <taxon>Devosia</taxon>
    </lineage>
</organism>
<evidence type="ECO:0000256" key="2">
    <source>
        <dbReference type="ARBA" id="ARBA00023002"/>
    </source>
</evidence>
<name>A0A087LUP5_9HYPH</name>
<comment type="caution">
    <text evidence="12">The sequence shown here is derived from an EMBL/GenBank/DDBJ whole genome shotgun (WGS) entry which is preliminary data.</text>
</comment>
<evidence type="ECO:0000256" key="10">
    <source>
        <dbReference type="ARBA" id="ARBA00047274"/>
    </source>
</evidence>
<comment type="similarity">
    <text evidence="1 11">Belongs to the short-chain dehydrogenases/reductases (SDR) family.</text>
</comment>
<dbReference type="InterPro" id="IPR002347">
    <property type="entry name" value="SDR_fam"/>
</dbReference>
<proteinExistence type="inferred from homology"/>
<evidence type="ECO:0000256" key="3">
    <source>
        <dbReference type="ARBA" id="ARBA00043812"/>
    </source>
</evidence>
<evidence type="ECO:0000256" key="11">
    <source>
        <dbReference type="RuleBase" id="RU000363"/>
    </source>
</evidence>
<dbReference type="Proteomes" id="UP000028981">
    <property type="component" value="Unassembled WGS sequence"/>
</dbReference>
<evidence type="ECO:0000313" key="13">
    <source>
        <dbReference type="Proteomes" id="UP000028981"/>
    </source>
</evidence>
<comment type="catalytic activity">
    <reaction evidence="3">
        <text>L-allo-threonine + NADP(+) = aminoacetone + CO2 + NADPH</text>
        <dbReference type="Rhea" id="RHEA:43524"/>
        <dbReference type="ChEBI" id="CHEBI:16526"/>
        <dbReference type="ChEBI" id="CHEBI:57783"/>
        <dbReference type="ChEBI" id="CHEBI:58320"/>
        <dbReference type="ChEBI" id="CHEBI:58349"/>
        <dbReference type="ChEBI" id="CHEBI:58585"/>
        <dbReference type="EC" id="1.1.1.381"/>
    </reaction>
</comment>
<dbReference type="STRING" id="46914.JP75_24705"/>
<evidence type="ECO:0000313" key="12">
    <source>
        <dbReference type="EMBL" id="KFL28348.1"/>
    </source>
</evidence>
<dbReference type="EC" id="1.1.1.381" evidence="5"/>
<dbReference type="InterPro" id="IPR020904">
    <property type="entry name" value="Sc_DH/Rdtase_CS"/>
</dbReference>
<evidence type="ECO:0000256" key="7">
    <source>
        <dbReference type="ARBA" id="ARBA00044271"/>
    </source>
</evidence>
<dbReference type="GO" id="GO:0035527">
    <property type="term" value="F:3-hydroxypropionate dehydrogenase (NADP+) activity"/>
    <property type="evidence" value="ECO:0007669"/>
    <property type="project" value="UniProtKB-EC"/>
</dbReference>
<evidence type="ECO:0000256" key="4">
    <source>
        <dbReference type="ARBA" id="ARBA00044050"/>
    </source>
</evidence>
<dbReference type="RefSeq" id="WP_035087565.1">
    <property type="nucleotide sequence ID" value="NZ_JQGC01000036.1"/>
</dbReference>
<comment type="catalytic activity">
    <reaction evidence="10">
        <text>3-hydroxypropanoate + NADP(+) = 3-oxopropanoate + NADPH + H(+)</text>
        <dbReference type="Rhea" id="RHEA:26438"/>
        <dbReference type="ChEBI" id="CHEBI:15378"/>
        <dbReference type="ChEBI" id="CHEBI:16510"/>
        <dbReference type="ChEBI" id="CHEBI:33190"/>
        <dbReference type="ChEBI" id="CHEBI:57783"/>
        <dbReference type="ChEBI" id="CHEBI:58349"/>
        <dbReference type="EC" id="1.1.1.298"/>
    </reaction>
</comment>
<dbReference type="Pfam" id="PF00106">
    <property type="entry name" value="adh_short"/>
    <property type="match status" value="1"/>
</dbReference>
<dbReference type="PANTHER" id="PTHR43086:SF3">
    <property type="entry name" value="NADP-DEPENDENT 3-HYDROXY ACID DEHYDROGENASE YDFG"/>
    <property type="match status" value="1"/>
</dbReference>
<evidence type="ECO:0000256" key="6">
    <source>
        <dbReference type="ARBA" id="ARBA00044065"/>
    </source>
</evidence>
<dbReference type="InterPro" id="IPR036291">
    <property type="entry name" value="NAD(P)-bd_dom_sf"/>
</dbReference>
<keyword evidence="13" id="KW-1185">Reference proteome</keyword>
<comment type="function">
    <text evidence="9">NADP-dependent dehydrogenase with broad substrate specificity acting on 3-hydroxy acids. Catalyzes the NADP-dependent oxidation of L-allo-threonine to L-2-amino-3-keto-butyrate, which is spontaneously decarboxylated into aminoacetone. Also acts on D-threonine, L-serine, D-serine, D-3-hydroxyisobutyrate, L-3-hydroxyisobutyrate, D-glycerate and L-glycerate. Able to catalyze the reduction of the malonic semialdehyde to 3-hydroxypropionic acid. YdfG is apparently supplementing RutE, the presumed malonic semialdehyde reductase involved in pyrimidine degradation since both are able to detoxify malonic semialdehyde.</text>
</comment>
<dbReference type="PANTHER" id="PTHR43086">
    <property type="entry name" value="VERY-LONG-CHAIN 3-OXOOACYL-COA REDUCTASE"/>
    <property type="match status" value="1"/>
</dbReference>
<evidence type="ECO:0000256" key="9">
    <source>
        <dbReference type="ARBA" id="ARBA00045650"/>
    </source>
</evidence>
<dbReference type="PRINTS" id="PR00080">
    <property type="entry name" value="SDRFAMILY"/>
</dbReference>
<dbReference type="Gene3D" id="3.40.50.720">
    <property type="entry name" value="NAD(P)-binding Rossmann-like Domain"/>
    <property type="match status" value="1"/>
</dbReference>
<dbReference type="OrthoDB" id="9810734at2"/>
<gene>
    <name evidence="12" type="ORF">JP75_24705</name>
</gene>
<evidence type="ECO:0000256" key="8">
    <source>
        <dbReference type="ARBA" id="ARBA00044349"/>
    </source>
</evidence>
<dbReference type="EMBL" id="JQGC01000036">
    <property type="protein sequence ID" value="KFL28348.1"/>
    <property type="molecule type" value="Genomic_DNA"/>
</dbReference>
<sequence>MSKTALITGASSGIGAVYAQRLAARGHDLVLVARRAERLAELATELQQAHGISVRTIAADLSVETGMASIETVLRNEEIDLLVNNAGMGPIASTADLSDEAAAQTLALNVTALMRLTRAALPGMRARKTGAIVNVGSVMAFHAMPATSLYSATKAFVLTYSRAIQQEVQADGVLIQAVLPAGTITEFYDTAGVPIANFDQSAFMTAEQLVDAALAGFDRSEEVTLPSVHDLDLWNTYDTARQNLFGGTQNGSPAPRYQSA</sequence>
<keyword evidence="2" id="KW-0560">Oxidoreductase</keyword>